<proteinExistence type="inferred from homology"/>
<evidence type="ECO:0000256" key="1">
    <source>
        <dbReference type="ARBA" id="ARBA00004752"/>
    </source>
</evidence>
<dbReference type="KEGG" id="aft:BBF96_10580"/>
<dbReference type="Gene3D" id="2.40.440.10">
    <property type="entry name" value="L,D-transpeptidase catalytic domain-like"/>
    <property type="match status" value="1"/>
</dbReference>
<comment type="similarity">
    <text evidence="2">Belongs to the YkuD family.</text>
</comment>
<evidence type="ECO:0000259" key="11">
    <source>
        <dbReference type="PROSITE" id="PS52029"/>
    </source>
</evidence>
<dbReference type="CDD" id="cd16913">
    <property type="entry name" value="YkuD_like"/>
    <property type="match status" value="1"/>
</dbReference>
<dbReference type="SUPFAM" id="SSF47090">
    <property type="entry name" value="PGBD-like"/>
    <property type="match status" value="2"/>
</dbReference>
<name>A0A3S9T045_9FIRM</name>
<feature type="transmembrane region" description="Helical" evidence="10">
    <location>
        <begin position="9"/>
        <end position="29"/>
    </location>
</feature>
<keyword evidence="3" id="KW-0328">Glycosyltransferase</keyword>
<dbReference type="PANTHER" id="PTHR30582">
    <property type="entry name" value="L,D-TRANSPEPTIDASE"/>
    <property type="match status" value="1"/>
</dbReference>
<keyword evidence="5" id="KW-0378">Hydrolase</keyword>
<organism evidence="12 13">
    <name type="scientific">Anoxybacter fermentans</name>
    <dbReference type="NCBI Taxonomy" id="1323375"/>
    <lineage>
        <taxon>Bacteria</taxon>
        <taxon>Bacillati</taxon>
        <taxon>Bacillota</taxon>
        <taxon>Clostridia</taxon>
        <taxon>Halanaerobiales</taxon>
        <taxon>Anoxybacter</taxon>
    </lineage>
</organism>
<dbReference type="GO" id="GO:0018104">
    <property type="term" value="P:peptidoglycan-protein cross-linking"/>
    <property type="evidence" value="ECO:0007669"/>
    <property type="project" value="TreeGrafter"/>
</dbReference>
<dbReference type="GO" id="GO:0016757">
    <property type="term" value="F:glycosyltransferase activity"/>
    <property type="evidence" value="ECO:0007669"/>
    <property type="project" value="UniProtKB-KW"/>
</dbReference>
<dbReference type="GO" id="GO:0008360">
    <property type="term" value="P:regulation of cell shape"/>
    <property type="evidence" value="ECO:0007669"/>
    <property type="project" value="UniProtKB-UniRule"/>
</dbReference>
<dbReference type="InterPro" id="IPR005490">
    <property type="entry name" value="LD_TPept_cat_dom"/>
</dbReference>
<sequence length="384" mass="44443">MKTIKFKKWIVLIFVFIFILTFTFTYIFYLDKKPLVSDDQKNRNKIIEESAIDQMDIQFKKQNQNLSLEPAANLEDIIKASKDLFLLKHMIENGQEWIKGELENYPVLKYSEPMLRNDDVKGVQAILKKLDFYYGAIDGIYGPKTLAAVKKLQKRYGLKPTGIMDLDDYNLLARVYEENIEENIPVVGKSKPEGKVSILIVLDERTLYVFEDNKIFAKFPVAIGKRDTPSPIGNWKIISKDSWGGGFGTHWLGLNVPYGKYGIHGTNKPWSIGTAASHGCFRMFNRDIETLYKWVTWGTRVFVVGGNFPYNLPWRTINDGDRGSDVWMVQNRLRELGYYKWRPDGIFGYRTKKAVQRFQKDYGLPADGEVGWSTLQKLGFYLFQ</sequence>
<evidence type="ECO:0000256" key="9">
    <source>
        <dbReference type="PROSITE-ProRule" id="PRU01373"/>
    </source>
</evidence>
<gene>
    <name evidence="12" type="ORF">BBF96_10580</name>
</gene>
<dbReference type="RefSeq" id="WP_127017139.1">
    <property type="nucleotide sequence ID" value="NZ_CP016379.1"/>
</dbReference>
<evidence type="ECO:0000256" key="7">
    <source>
        <dbReference type="ARBA" id="ARBA00022984"/>
    </source>
</evidence>
<accession>A0A3S9T045</accession>
<evidence type="ECO:0000313" key="12">
    <source>
        <dbReference type="EMBL" id="AZR73792.1"/>
    </source>
</evidence>
<dbReference type="Proteomes" id="UP000267250">
    <property type="component" value="Chromosome"/>
</dbReference>
<dbReference type="Gene3D" id="1.10.101.10">
    <property type="entry name" value="PGBD-like superfamily/PGBD"/>
    <property type="match status" value="2"/>
</dbReference>
<dbReference type="SUPFAM" id="SSF141523">
    <property type="entry name" value="L,D-transpeptidase catalytic domain-like"/>
    <property type="match status" value="1"/>
</dbReference>
<keyword evidence="7 9" id="KW-0573">Peptidoglycan synthesis</keyword>
<dbReference type="GO" id="GO:0005576">
    <property type="term" value="C:extracellular region"/>
    <property type="evidence" value="ECO:0007669"/>
    <property type="project" value="TreeGrafter"/>
</dbReference>
<evidence type="ECO:0000256" key="6">
    <source>
        <dbReference type="ARBA" id="ARBA00022960"/>
    </source>
</evidence>
<dbReference type="InterPro" id="IPR036366">
    <property type="entry name" value="PGBDSf"/>
</dbReference>
<protein>
    <recommendedName>
        <fullName evidence="11">L,D-TPase catalytic domain-containing protein</fullName>
    </recommendedName>
</protein>
<keyword evidence="10" id="KW-1133">Transmembrane helix</keyword>
<feature type="domain" description="L,D-TPase catalytic" evidence="11">
    <location>
        <begin position="196"/>
        <end position="304"/>
    </location>
</feature>
<evidence type="ECO:0000256" key="2">
    <source>
        <dbReference type="ARBA" id="ARBA00005992"/>
    </source>
</evidence>
<dbReference type="Pfam" id="PF03734">
    <property type="entry name" value="YkuD"/>
    <property type="match status" value="1"/>
</dbReference>
<evidence type="ECO:0000256" key="8">
    <source>
        <dbReference type="ARBA" id="ARBA00023316"/>
    </source>
</evidence>
<dbReference type="InterPro" id="IPR036365">
    <property type="entry name" value="PGBD-like_sf"/>
</dbReference>
<dbReference type="PROSITE" id="PS52029">
    <property type="entry name" value="LD_TPASE"/>
    <property type="match status" value="1"/>
</dbReference>
<keyword evidence="8 9" id="KW-0961">Cell wall biogenesis/degradation</keyword>
<dbReference type="PANTHER" id="PTHR30582:SF24">
    <property type="entry name" value="L,D-TRANSPEPTIDASE ERFK_SRFK-RELATED"/>
    <property type="match status" value="1"/>
</dbReference>
<dbReference type="OrthoDB" id="9787225at2"/>
<dbReference type="Pfam" id="PF01471">
    <property type="entry name" value="PG_binding_1"/>
    <property type="match status" value="2"/>
</dbReference>
<comment type="pathway">
    <text evidence="1 9">Cell wall biogenesis; peptidoglycan biosynthesis.</text>
</comment>
<dbReference type="EMBL" id="CP016379">
    <property type="protein sequence ID" value="AZR73792.1"/>
    <property type="molecule type" value="Genomic_DNA"/>
</dbReference>
<evidence type="ECO:0000313" key="13">
    <source>
        <dbReference type="Proteomes" id="UP000267250"/>
    </source>
</evidence>
<evidence type="ECO:0000256" key="3">
    <source>
        <dbReference type="ARBA" id="ARBA00022676"/>
    </source>
</evidence>
<evidence type="ECO:0000256" key="10">
    <source>
        <dbReference type="SAM" id="Phobius"/>
    </source>
</evidence>
<feature type="active site" description="Proton donor/acceptor" evidence="9">
    <location>
        <position position="264"/>
    </location>
</feature>
<evidence type="ECO:0000256" key="5">
    <source>
        <dbReference type="ARBA" id="ARBA00022801"/>
    </source>
</evidence>
<dbReference type="InterPro" id="IPR002477">
    <property type="entry name" value="Peptidoglycan-bd-like"/>
</dbReference>
<dbReference type="GO" id="GO:0071972">
    <property type="term" value="F:peptidoglycan L,D-transpeptidase activity"/>
    <property type="evidence" value="ECO:0007669"/>
    <property type="project" value="TreeGrafter"/>
</dbReference>
<keyword evidence="6 9" id="KW-0133">Cell shape</keyword>
<evidence type="ECO:0000256" key="4">
    <source>
        <dbReference type="ARBA" id="ARBA00022679"/>
    </source>
</evidence>
<dbReference type="AlphaFoldDB" id="A0A3S9T045"/>
<dbReference type="UniPathway" id="UPA00219"/>
<dbReference type="GO" id="GO:0071555">
    <property type="term" value="P:cell wall organization"/>
    <property type="evidence" value="ECO:0007669"/>
    <property type="project" value="UniProtKB-UniRule"/>
</dbReference>
<dbReference type="InterPro" id="IPR050979">
    <property type="entry name" value="LD-transpeptidase"/>
</dbReference>
<dbReference type="InterPro" id="IPR038063">
    <property type="entry name" value="Transpep_catalytic_dom"/>
</dbReference>
<keyword evidence="13" id="KW-1185">Reference proteome</keyword>
<keyword evidence="10" id="KW-0812">Transmembrane</keyword>
<feature type="active site" description="Nucleophile" evidence="9">
    <location>
        <position position="280"/>
    </location>
</feature>
<keyword evidence="10" id="KW-0472">Membrane</keyword>
<reference evidence="12 13" key="1">
    <citation type="submission" date="2016-07" db="EMBL/GenBank/DDBJ databases">
        <title>Genome and transcriptome analysis of iron-reducing fermentative bacteria Anoxybacter fermentans.</title>
        <authorList>
            <person name="Zeng X."/>
            <person name="Shao Z."/>
        </authorList>
    </citation>
    <scope>NUCLEOTIDE SEQUENCE [LARGE SCALE GENOMIC DNA]</scope>
    <source>
        <strain evidence="12 13">DY22613</strain>
    </source>
</reference>
<keyword evidence="4" id="KW-0808">Transferase</keyword>